<sequence length="105" mass="12149">MPTVYDKLVRDRIPAIIEATDEQPVTHTVENEEYADRLAAKLCEEAAEFDEDRTLEELADVLEVINAILAHRDIDRTELERARREKRAERGGFEEGIVLERVDEQ</sequence>
<dbReference type="OrthoDB" id="313097at2157"/>
<organism evidence="1 2">
    <name type="scientific">Natronolimnobius baerhuensis</name>
    <dbReference type="NCBI Taxonomy" id="253108"/>
    <lineage>
        <taxon>Archaea</taxon>
        <taxon>Methanobacteriati</taxon>
        <taxon>Methanobacteriota</taxon>
        <taxon>Stenosarchaea group</taxon>
        <taxon>Halobacteria</taxon>
        <taxon>Halobacteriales</taxon>
        <taxon>Natrialbaceae</taxon>
        <taxon>Natronolimnobius</taxon>
    </lineage>
</organism>
<comment type="caution">
    <text evidence="1">The sequence shown here is derived from an EMBL/GenBank/DDBJ whole genome shotgun (WGS) entry which is preliminary data.</text>
</comment>
<dbReference type="CDD" id="cd11532">
    <property type="entry name" value="NTP-PPase_COG4997"/>
    <property type="match status" value="1"/>
</dbReference>
<dbReference type="SUPFAM" id="SSF101386">
    <property type="entry name" value="all-alpha NTP pyrophosphatases"/>
    <property type="match status" value="1"/>
</dbReference>
<accession>A0A202E5G4</accession>
<evidence type="ECO:0000313" key="1">
    <source>
        <dbReference type="EMBL" id="OVE83512.1"/>
    </source>
</evidence>
<proteinExistence type="predicted"/>
<evidence type="ECO:0008006" key="3">
    <source>
        <dbReference type="Google" id="ProtNLM"/>
    </source>
</evidence>
<evidence type="ECO:0000313" key="2">
    <source>
        <dbReference type="Proteomes" id="UP000196084"/>
    </source>
</evidence>
<name>A0A202E5G4_9EURY</name>
<dbReference type="AlphaFoldDB" id="A0A202E5G4"/>
<dbReference type="InterPro" id="IPR038735">
    <property type="entry name" value="MSMEG_1276-like_NTP-PPase_dom"/>
</dbReference>
<reference evidence="1 2" key="1">
    <citation type="submission" date="2017-02" db="EMBL/GenBank/DDBJ databases">
        <title>Natronthermophilus aegyptiacus gen. nov.,sp. nov., an aerobic, extremely halophilic alkalithermophilic archaeon isolated from the athalassohaline Wadi An Natrun, Egypt.</title>
        <authorList>
            <person name="Zhao B."/>
        </authorList>
    </citation>
    <scope>NUCLEOTIDE SEQUENCE [LARGE SCALE GENOMIC DNA]</scope>
    <source>
        <strain evidence="1 2">CGMCC 1.3597</strain>
    </source>
</reference>
<dbReference type="Proteomes" id="UP000196084">
    <property type="component" value="Unassembled WGS sequence"/>
</dbReference>
<dbReference type="RefSeq" id="WP_054863555.1">
    <property type="nucleotide sequence ID" value="NZ_MWPH01000003.1"/>
</dbReference>
<dbReference type="EMBL" id="MWPH01000003">
    <property type="protein sequence ID" value="OVE83512.1"/>
    <property type="molecule type" value="Genomic_DNA"/>
</dbReference>
<protein>
    <recommendedName>
        <fullName evidence="3">Phosphoribosyl-ATP pyrophosphohydrolase</fullName>
    </recommendedName>
</protein>
<gene>
    <name evidence="1" type="ORF">B2G88_13795</name>
</gene>
<keyword evidence="2" id="KW-1185">Reference proteome</keyword>